<dbReference type="AlphaFoldDB" id="A0ABD6P651"/>
<sequence>MTTTDDALRIRHPTEDDWQAVYENQARAFGDPVDARDVEAWKRRVELEDILIAEDVSDGQRPNLVGTSIIYRARLTVPGGTGLRAAWLTMITVASTHQGSGIWAQLSAQGLGILLDRGYPIVCGVPTQTAMYDGFGAGVASYLHSYCIDRRFAKLRDAPDANRAREVNAAEARHVLPELYERWCAATPGAVERDSAWWDDFLEDRPTQRGNGSALNYTIHPDGYLTYRVVGEAKHAFRPPFGHVVVEDFCPITDEAHTELLETLLMLEMFDDVEIDVPVDDPLPLKLRDQRAARTTGRSDFLWVRINDVPEVLGARTYSADVDVVLEVTDPLNLAGGRFLLQARDGAGKCTPHDGPADVELGLSELGTIYMGAHRASQLARAGRIAEPRHGALRELDAAFGTERAPYCGTLF</sequence>
<dbReference type="PANTHER" id="PTHR37817">
    <property type="entry name" value="N-ACETYLTRANSFERASE EIS"/>
    <property type="match status" value="1"/>
</dbReference>
<feature type="active site" description="Proton acceptor; via carboxylate" evidence="5">
    <location>
        <position position="412"/>
    </location>
</feature>
<protein>
    <recommendedName>
        <fullName evidence="5">N-acetyltransferase Eis</fullName>
        <ecNumber evidence="5">2.3.1.-</ecNumber>
    </recommendedName>
</protein>
<dbReference type="Gene3D" id="3.40.630.30">
    <property type="match status" value="2"/>
</dbReference>
<dbReference type="PANTHER" id="PTHR37817:SF1">
    <property type="entry name" value="N-ACETYLTRANSFERASE EIS"/>
    <property type="match status" value="1"/>
</dbReference>
<evidence type="ECO:0000256" key="2">
    <source>
        <dbReference type="ARBA" id="ARBA00022488"/>
    </source>
</evidence>
<dbReference type="Pfam" id="PF13527">
    <property type="entry name" value="Acetyltransf_9"/>
    <property type="match status" value="1"/>
</dbReference>
<feature type="domain" description="N-acetyltransferase" evidence="6">
    <location>
        <begin position="8"/>
        <end position="159"/>
    </location>
</feature>
<dbReference type="EMBL" id="LZIT01000095">
    <property type="protein sequence ID" value="OBG41133.1"/>
    <property type="molecule type" value="Genomic_DNA"/>
</dbReference>
<evidence type="ECO:0000259" key="6">
    <source>
        <dbReference type="PROSITE" id="PS51186"/>
    </source>
</evidence>
<dbReference type="InterPro" id="IPR036527">
    <property type="entry name" value="SCP2_sterol-bd_dom_sf"/>
</dbReference>
<dbReference type="InterPro" id="IPR051554">
    <property type="entry name" value="Acetyltransferase_Eis"/>
</dbReference>
<evidence type="ECO:0000256" key="4">
    <source>
        <dbReference type="ARBA" id="ARBA00023315"/>
    </source>
</evidence>
<evidence type="ECO:0000313" key="8">
    <source>
        <dbReference type="Proteomes" id="UP000092086"/>
    </source>
</evidence>
<dbReference type="InterPro" id="IPR025559">
    <property type="entry name" value="Eis_dom"/>
</dbReference>
<feature type="binding site" evidence="5">
    <location>
        <begin position="99"/>
        <end position="104"/>
    </location>
    <ligand>
        <name>acetyl-CoA</name>
        <dbReference type="ChEBI" id="CHEBI:57288"/>
    </ligand>
</feature>
<comment type="caution">
    <text evidence="5">Lacks conserved residue(s) required for the propagation of feature annotation.</text>
</comment>
<name>A0ABD6P651_9MYCO</name>
<evidence type="ECO:0000256" key="1">
    <source>
        <dbReference type="ARBA" id="ARBA00009213"/>
    </source>
</evidence>
<evidence type="ECO:0000256" key="5">
    <source>
        <dbReference type="HAMAP-Rule" id="MF_01812"/>
    </source>
</evidence>
<dbReference type="InterPro" id="IPR041380">
    <property type="entry name" value="Acetyltransf_17"/>
</dbReference>
<dbReference type="Pfam" id="PF17668">
    <property type="entry name" value="Acetyltransf_17"/>
    <property type="match status" value="1"/>
</dbReference>
<accession>A0ABD6P651</accession>
<evidence type="ECO:0000256" key="3">
    <source>
        <dbReference type="ARBA" id="ARBA00022679"/>
    </source>
</evidence>
<dbReference type="EC" id="2.3.1.-" evidence="5"/>
<comment type="caution">
    <text evidence="7">The sequence shown here is derived from an EMBL/GenBank/DDBJ whole genome shotgun (WGS) entry which is preliminary data.</text>
</comment>
<proteinExistence type="inferred from homology"/>
<comment type="similarity">
    <text evidence="1 5">Belongs to the acetyltransferase Eis family.</text>
</comment>
<gene>
    <name evidence="5" type="primary">eis</name>
    <name evidence="7" type="ORF">A5672_12775</name>
</gene>
<dbReference type="NCBIfam" id="NF002365">
    <property type="entry name" value="PRK01346.1-2"/>
    <property type="match status" value="1"/>
</dbReference>
<dbReference type="InterPro" id="IPR022902">
    <property type="entry name" value="NAcTrfase_Eis"/>
</dbReference>
<organism evidence="7 8">
    <name type="scientific">Mycobacterium alsense</name>
    <dbReference type="NCBI Taxonomy" id="324058"/>
    <lineage>
        <taxon>Bacteria</taxon>
        <taxon>Bacillati</taxon>
        <taxon>Actinomycetota</taxon>
        <taxon>Actinomycetes</taxon>
        <taxon>Mycobacteriales</taxon>
        <taxon>Mycobacteriaceae</taxon>
        <taxon>Mycobacterium</taxon>
    </lineage>
</organism>
<feature type="active site" description="Proton donor" evidence="5">
    <location>
        <position position="132"/>
    </location>
</feature>
<reference evidence="7 8" key="1">
    <citation type="submission" date="2016-06" db="EMBL/GenBank/DDBJ databases">
        <authorList>
            <person name="Sutton G."/>
            <person name="Brinkac L."/>
            <person name="Sanka R."/>
            <person name="Adams M."/>
            <person name="Lau E."/>
            <person name="Sam S."/>
            <person name="Sreng N."/>
            <person name="Him V."/>
            <person name="Kerleguer A."/>
            <person name="Cheng S."/>
        </authorList>
    </citation>
    <scope>NUCLEOTIDE SEQUENCE [LARGE SCALE GENOMIC DNA]</scope>
    <source>
        <strain evidence="7 8">E2978</strain>
    </source>
</reference>
<evidence type="ECO:0000313" key="7">
    <source>
        <dbReference type="EMBL" id="OBG41133.1"/>
    </source>
</evidence>
<dbReference type="InterPro" id="IPR000182">
    <property type="entry name" value="GNAT_dom"/>
</dbReference>
<keyword evidence="3 5" id="KW-0808">Transferase</keyword>
<keyword evidence="4 5" id="KW-0012">Acyltransferase</keyword>
<dbReference type="GO" id="GO:0008080">
    <property type="term" value="F:N-acetyltransferase activity"/>
    <property type="evidence" value="ECO:0007669"/>
    <property type="project" value="UniProtKB-UniRule"/>
</dbReference>
<feature type="binding site" evidence="5">
    <location>
        <begin position="91"/>
        <end position="93"/>
    </location>
    <ligand>
        <name>acetyl-CoA</name>
        <dbReference type="ChEBI" id="CHEBI:57288"/>
    </ligand>
</feature>
<comment type="subunit">
    <text evidence="5">Homohexamer; trimer of dimers.</text>
</comment>
<dbReference type="HAMAP" id="MF_01812">
    <property type="entry name" value="Eis"/>
    <property type="match status" value="1"/>
</dbReference>
<dbReference type="SUPFAM" id="SSF55718">
    <property type="entry name" value="SCP-like"/>
    <property type="match status" value="1"/>
</dbReference>
<dbReference type="Pfam" id="PF13530">
    <property type="entry name" value="SCP2_2"/>
    <property type="match status" value="1"/>
</dbReference>
<dbReference type="InterPro" id="IPR016181">
    <property type="entry name" value="Acyl_CoA_acyltransferase"/>
</dbReference>
<dbReference type="PROSITE" id="PS51186">
    <property type="entry name" value="GNAT"/>
    <property type="match status" value="1"/>
</dbReference>
<dbReference type="SUPFAM" id="SSF55729">
    <property type="entry name" value="Acyl-CoA N-acyltransferases (Nat)"/>
    <property type="match status" value="1"/>
</dbReference>
<dbReference type="Gene3D" id="3.30.1050.10">
    <property type="entry name" value="SCP2 sterol-binding domain"/>
    <property type="match status" value="1"/>
</dbReference>
<keyword evidence="2" id="KW-1036">Host cytoplasmic vesicle</keyword>
<dbReference type="RefSeq" id="WP_068207885.1">
    <property type="nucleotide sequence ID" value="NZ_LZIT01000095.1"/>
</dbReference>
<dbReference type="Proteomes" id="UP000092086">
    <property type="component" value="Unassembled WGS sequence"/>
</dbReference>